<dbReference type="EMBL" id="UINC01027553">
    <property type="protein sequence ID" value="SVB06987.1"/>
    <property type="molecule type" value="Genomic_DNA"/>
</dbReference>
<proteinExistence type="predicted"/>
<reference evidence="1" key="1">
    <citation type="submission" date="2018-05" db="EMBL/GenBank/DDBJ databases">
        <authorList>
            <person name="Lanie J.A."/>
            <person name="Ng W.-L."/>
            <person name="Kazmierczak K.M."/>
            <person name="Andrzejewski T.M."/>
            <person name="Davidsen T.M."/>
            <person name="Wayne K.J."/>
            <person name="Tettelin H."/>
            <person name="Glass J.I."/>
            <person name="Rusch D."/>
            <person name="Podicherti R."/>
            <person name="Tsui H.-C.T."/>
            <person name="Winkler M.E."/>
        </authorList>
    </citation>
    <scope>NUCLEOTIDE SEQUENCE</scope>
</reference>
<protein>
    <recommendedName>
        <fullName evidence="2">ABM domain-containing protein</fullName>
    </recommendedName>
</protein>
<dbReference type="AlphaFoldDB" id="A0A382B195"/>
<sequence>MRIQVVNFNLEGINHDDFLQIADTAAPAFAEVPGLVSKIWLCDQENNTYGGVYTWENEQAMETFAKSELFTNAVANNPNFVNLSVKDFGILDGPSKITGMK</sequence>
<evidence type="ECO:0000313" key="1">
    <source>
        <dbReference type="EMBL" id="SVB06987.1"/>
    </source>
</evidence>
<evidence type="ECO:0008006" key="2">
    <source>
        <dbReference type="Google" id="ProtNLM"/>
    </source>
</evidence>
<dbReference type="InterPro" id="IPR014910">
    <property type="entry name" value="YdhR"/>
</dbReference>
<dbReference type="Pfam" id="PF08803">
    <property type="entry name" value="ydhR"/>
    <property type="match status" value="1"/>
</dbReference>
<accession>A0A382B195</accession>
<dbReference type="Gene3D" id="3.30.70.100">
    <property type="match status" value="1"/>
</dbReference>
<organism evidence="1">
    <name type="scientific">marine metagenome</name>
    <dbReference type="NCBI Taxonomy" id="408172"/>
    <lineage>
        <taxon>unclassified sequences</taxon>
        <taxon>metagenomes</taxon>
        <taxon>ecological metagenomes</taxon>
    </lineage>
</organism>
<name>A0A382B195_9ZZZZ</name>
<gene>
    <name evidence="1" type="ORF">METZ01_LOCUS159841</name>
</gene>
<dbReference type="SUPFAM" id="SSF54909">
    <property type="entry name" value="Dimeric alpha+beta barrel"/>
    <property type="match status" value="1"/>
</dbReference>
<dbReference type="InterPro" id="IPR011008">
    <property type="entry name" value="Dimeric_a/b-barrel"/>
</dbReference>